<dbReference type="RefSeq" id="XP_022457150.1">
    <property type="nucleotide sequence ID" value="XM_022605709.1"/>
</dbReference>
<reference evidence="1" key="2">
    <citation type="submission" date="2014-02" db="EMBL/GenBank/DDBJ databases">
        <title>Complete DNA sequence of /Kuraishia capsulata/ illustrates novel genomic features among budding yeasts (/Saccharomycotina/).</title>
        <authorList>
            <person name="Morales L."/>
            <person name="Noel B."/>
            <person name="Porcel B."/>
            <person name="Marcet-Houben M."/>
            <person name="Hullo M-F."/>
            <person name="Sacerdot C."/>
            <person name="Tekaia F."/>
            <person name="Leh-Louis V."/>
            <person name="Despons L."/>
            <person name="Khanna V."/>
            <person name="Aury J-M."/>
            <person name="Barbe V."/>
            <person name="Couloux A."/>
            <person name="Labadie K."/>
            <person name="Pelletier E."/>
            <person name="Souciet J-L."/>
            <person name="Boekhout T."/>
            <person name="Gabaldon T."/>
            <person name="Wincker P."/>
            <person name="Dujon B."/>
        </authorList>
    </citation>
    <scope>NUCLEOTIDE SEQUENCE</scope>
    <source>
        <strain evidence="1">CBS 1993</strain>
    </source>
</reference>
<proteinExistence type="predicted"/>
<dbReference type="GeneID" id="34518538"/>
<dbReference type="AlphaFoldDB" id="W6MHH5"/>
<evidence type="ECO:0000313" key="2">
    <source>
        <dbReference type="Proteomes" id="UP000019384"/>
    </source>
</evidence>
<evidence type="ECO:0000313" key="1">
    <source>
        <dbReference type="EMBL" id="CDK25138.1"/>
    </source>
</evidence>
<keyword evidence="2" id="KW-1185">Reference proteome</keyword>
<sequence>MSDEKILWDAIAKFSPRVTSVDDVEAKIRTQLEANPGLGSLLAQTIRREKECNKLIGKCLYEMCTGRFRGASELEAICGDKAQSVDPCRITDRYEALEYVVQTLFKDRKTKKSLYALHQKNRALVEDLTRRRIVTLETLQNVIERDWMAKHGVDGPTKAEEVSALVAKAFEDQEYDSKYHAELLKFQKDGFDRLRELKVPFFCTSPDCETAALDENRKFLTQMMGGIMDGIKY</sequence>
<protein>
    <submittedName>
        <fullName evidence="1">Uncharacterized protein</fullName>
    </submittedName>
</protein>
<name>W6MHH5_9ASCO</name>
<dbReference type="EMBL" id="HG793125">
    <property type="protein sequence ID" value="CDK25138.1"/>
    <property type="molecule type" value="Genomic_DNA"/>
</dbReference>
<dbReference type="HOGENOM" id="CLU_1190071_0_0_1"/>
<dbReference type="Proteomes" id="UP000019384">
    <property type="component" value="Unassembled WGS sequence"/>
</dbReference>
<gene>
    <name evidence="1" type="ORF">KUCA_T00001105001</name>
</gene>
<organism evidence="1 2">
    <name type="scientific">Kuraishia capsulata CBS 1993</name>
    <dbReference type="NCBI Taxonomy" id="1382522"/>
    <lineage>
        <taxon>Eukaryota</taxon>
        <taxon>Fungi</taxon>
        <taxon>Dikarya</taxon>
        <taxon>Ascomycota</taxon>
        <taxon>Saccharomycotina</taxon>
        <taxon>Pichiomycetes</taxon>
        <taxon>Pichiales</taxon>
        <taxon>Pichiaceae</taxon>
        <taxon>Kuraishia</taxon>
    </lineage>
</organism>
<accession>W6MHH5</accession>
<reference evidence="1" key="1">
    <citation type="submission" date="2013-12" db="EMBL/GenBank/DDBJ databases">
        <authorList>
            <person name="Genoscope - CEA"/>
        </authorList>
    </citation>
    <scope>NUCLEOTIDE SEQUENCE</scope>
    <source>
        <strain evidence="1">CBS 1993</strain>
    </source>
</reference>